<accession>A0A182CXX3</accession>
<organism evidence="2">
    <name type="scientific">Blastochloris viridis</name>
    <name type="common">Rhodopseudomonas viridis</name>
    <dbReference type="NCBI Taxonomy" id="1079"/>
    <lineage>
        <taxon>Bacteria</taxon>
        <taxon>Pseudomonadati</taxon>
        <taxon>Pseudomonadota</taxon>
        <taxon>Alphaproteobacteria</taxon>
        <taxon>Hyphomicrobiales</taxon>
        <taxon>Blastochloridaceae</taxon>
        <taxon>Blastochloris</taxon>
    </lineage>
</organism>
<dbReference type="InterPro" id="IPR028098">
    <property type="entry name" value="Glyco_trans_4-like_N"/>
</dbReference>
<feature type="domain" description="Glycosyltransferase subfamily 4-like N-terminal" evidence="1">
    <location>
        <begin position="73"/>
        <end position="223"/>
    </location>
</feature>
<dbReference type="SUPFAM" id="SSF53756">
    <property type="entry name" value="UDP-Glycosyltransferase/glycogen phosphorylase"/>
    <property type="match status" value="1"/>
</dbReference>
<dbReference type="AlphaFoldDB" id="A0A182CXX3"/>
<proteinExistence type="predicted"/>
<sequence length="394" mass="42909">MMKFNNLWYGFCGLPPPWVSRPGHRRGPAVPGGHSHRVDRGSGVGHIGAGTADARNGPMKILVATDAWQPQRNGVVRALQQTSAAAARLGVTFEFLTPQEFATVPMPGYPEIPLSLARPSIVAQRIRASGADHIHIATEGPLGFLARGACLEAGRRFTTSYLTKFPEYIAARMPVPQALSYAVLRWFHNAGAGVMVVTDSMERDLRTRGFRNVMRWTRGVDADLFRPRLDADLGLKRPVFLYVGRVAVEKNVEAFLALDLPGTKLVVGDGPSRATLERRYPEARFVGAKDSDELAIHYAGADVLVFPSRTDVFGNVMLEALASGVPVAAFPVAGPLDVIGDEPVGVLDEDLRRACLAALEIPRERCREFALRHSWEASARLFVGNAETVVRRAG</sequence>
<dbReference type="CDD" id="cd03814">
    <property type="entry name" value="GT4-like"/>
    <property type="match status" value="1"/>
</dbReference>
<dbReference type="PANTHER" id="PTHR45947">
    <property type="entry name" value="SULFOQUINOVOSYL TRANSFERASE SQD2"/>
    <property type="match status" value="1"/>
</dbReference>
<protein>
    <submittedName>
        <fullName evidence="2">Glycosyltransferase</fullName>
    </submittedName>
</protein>
<reference evidence="2" key="1">
    <citation type="journal article" date="2015" name="Genome Announc.">
        <title>Complete Genome Sequence of the Bacteriochlorophyll b-Producing Photosynthetic Bacterium Blastochloris viridis.</title>
        <authorList>
            <person name="Tsukatani Y."/>
            <person name="Hirose Y."/>
            <person name="Harada J."/>
            <person name="Misawa N."/>
            <person name="Mori K."/>
            <person name="Inoue K."/>
            <person name="Tamiaki H."/>
        </authorList>
    </citation>
    <scope>NUCLEOTIDE SEQUENCE [LARGE SCALE GENOMIC DNA]</scope>
    <source>
        <strain evidence="2">DSM 133</strain>
    </source>
</reference>
<dbReference type="Gene3D" id="3.40.50.2000">
    <property type="entry name" value="Glycogen Phosphorylase B"/>
    <property type="match status" value="2"/>
</dbReference>
<dbReference type="InterPro" id="IPR050194">
    <property type="entry name" value="Glycosyltransferase_grp1"/>
</dbReference>
<evidence type="ECO:0000313" key="2">
    <source>
        <dbReference type="EMBL" id="BAR97964.1"/>
    </source>
</evidence>
<dbReference type="EMBL" id="AP014854">
    <property type="protein sequence ID" value="BAR97964.1"/>
    <property type="molecule type" value="Genomic_DNA"/>
</dbReference>
<evidence type="ECO:0000259" key="1">
    <source>
        <dbReference type="Pfam" id="PF13439"/>
    </source>
</evidence>
<gene>
    <name evidence="2" type="ORF">BV133_371</name>
</gene>
<name>A0A182CXX3_BLAVI</name>
<dbReference type="PATRIC" id="fig|1079.8.peg.382"/>
<dbReference type="Pfam" id="PF13439">
    <property type="entry name" value="Glyco_transf_4"/>
    <property type="match status" value="1"/>
</dbReference>
<keyword evidence="2" id="KW-0808">Transferase</keyword>
<dbReference type="GO" id="GO:0016757">
    <property type="term" value="F:glycosyltransferase activity"/>
    <property type="evidence" value="ECO:0007669"/>
    <property type="project" value="TreeGrafter"/>
</dbReference>
<dbReference type="Pfam" id="PF13692">
    <property type="entry name" value="Glyco_trans_1_4"/>
    <property type="match status" value="1"/>
</dbReference>
<dbReference type="PANTHER" id="PTHR45947:SF3">
    <property type="entry name" value="SULFOQUINOVOSYL TRANSFERASE SQD2"/>
    <property type="match status" value="1"/>
</dbReference>